<keyword evidence="5 11" id="KW-0547">Nucleotide-binding</keyword>
<dbReference type="Pfam" id="PF02272">
    <property type="entry name" value="DHHA1"/>
    <property type="match status" value="1"/>
</dbReference>
<dbReference type="Gene3D" id="6.10.250.550">
    <property type="match status" value="1"/>
</dbReference>
<dbReference type="PANTHER" id="PTHR11777:SF9">
    <property type="entry name" value="ALANINE--TRNA LIGASE, CYTOPLASMIC"/>
    <property type="match status" value="1"/>
</dbReference>
<evidence type="ECO:0000256" key="8">
    <source>
        <dbReference type="ARBA" id="ARBA00022884"/>
    </source>
</evidence>
<accession>A0A5M8QT77</accession>
<keyword evidence="4 11" id="KW-0479">Metal-binding</keyword>
<dbReference type="AlphaFoldDB" id="A0A5M8QT77"/>
<dbReference type="FunFam" id="3.30.980.10:FF:000004">
    <property type="entry name" value="Alanine--tRNA ligase, cytoplasmic"/>
    <property type="match status" value="1"/>
</dbReference>
<dbReference type="EMBL" id="VBSN01000038">
    <property type="protein sequence ID" value="KAA6439467.1"/>
    <property type="molecule type" value="Genomic_DNA"/>
</dbReference>
<keyword evidence="8 11" id="KW-0694">RNA-binding</keyword>
<comment type="domain">
    <text evidence="11">Consists of three domains; the N-terminal catalytic domain, the editing domain and the C-terminal C-Ala domain. The editing domain removes incorrectly charged amino acids, while the C-Ala domain, along with tRNA(Ala), serves as a bridge to cooperatively bring together the editing and aminoacylation centers thus stimulating deacylation of misacylated tRNAs.</text>
</comment>
<dbReference type="CDD" id="cd00673">
    <property type="entry name" value="AlaRS_core"/>
    <property type="match status" value="1"/>
</dbReference>
<comment type="catalytic activity">
    <reaction evidence="11">
        <text>tRNA(Ala) + L-alanine + ATP = L-alanyl-tRNA(Ala) + AMP + diphosphate</text>
        <dbReference type="Rhea" id="RHEA:12540"/>
        <dbReference type="Rhea" id="RHEA-COMP:9657"/>
        <dbReference type="Rhea" id="RHEA-COMP:9923"/>
        <dbReference type="ChEBI" id="CHEBI:30616"/>
        <dbReference type="ChEBI" id="CHEBI:33019"/>
        <dbReference type="ChEBI" id="CHEBI:57972"/>
        <dbReference type="ChEBI" id="CHEBI:78442"/>
        <dbReference type="ChEBI" id="CHEBI:78497"/>
        <dbReference type="ChEBI" id="CHEBI:456215"/>
        <dbReference type="EC" id="6.1.1.7"/>
    </reaction>
</comment>
<keyword evidence="10 11" id="KW-0030">Aminoacyl-tRNA synthetase</keyword>
<dbReference type="PRINTS" id="PR00980">
    <property type="entry name" value="TRNASYNTHALA"/>
</dbReference>
<feature type="domain" description="Alanyl-transfer RNA synthetases family profile" evidence="13">
    <location>
        <begin position="1"/>
        <end position="723"/>
    </location>
</feature>
<evidence type="ECO:0000259" key="13">
    <source>
        <dbReference type="PROSITE" id="PS50860"/>
    </source>
</evidence>
<feature type="binding site" evidence="11">
    <location>
        <position position="580"/>
    </location>
    <ligand>
        <name>Zn(2+)</name>
        <dbReference type="ChEBI" id="CHEBI:29105"/>
    </ligand>
</feature>
<reference evidence="14 15" key="1">
    <citation type="submission" date="2019-05" db="EMBL/GenBank/DDBJ databases">
        <authorList>
            <person name="Qu J.-H."/>
        </authorList>
    </citation>
    <scope>NUCLEOTIDE SEQUENCE [LARGE SCALE GENOMIC DNA]</scope>
    <source>
        <strain evidence="14 15">NS28</strain>
    </source>
</reference>
<evidence type="ECO:0000256" key="12">
    <source>
        <dbReference type="SAM" id="Coils"/>
    </source>
</evidence>
<dbReference type="InterPro" id="IPR002318">
    <property type="entry name" value="Ala-tRNA-lgiase_IIc"/>
</dbReference>
<evidence type="ECO:0000256" key="11">
    <source>
        <dbReference type="HAMAP-Rule" id="MF_00036"/>
    </source>
</evidence>
<dbReference type="Gene3D" id="2.40.30.130">
    <property type="match status" value="1"/>
</dbReference>
<dbReference type="FunFam" id="3.10.310.40:FF:000001">
    <property type="entry name" value="Alanine--tRNA ligase"/>
    <property type="match status" value="1"/>
</dbReference>
<dbReference type="Gene3D" id="3.30.930.10">
    <property type="entry name" value="Bira Bifunctional Protein, Domain 2"/>
    <property type="match status" value="1"/>
</dbReference>
<dbReference type="PROSITE" id="PS50860">
    <property type="entry name" value="AA_TRNA_LIGASE_II_ALA"/>
    <property type="match status" value="1"/>
</dbReference>
<dbReference type="InterPro" id="IPR018164">
    <property type="entry name" value="Ala-tRNA-synth_IIc_N"/>
</dbReference>
<dbReference type="SUPFAM" id="SSF55186">
    <property type="entry name" value="ThrRS/AlaRS common domain"/>
    <property type="match status" value="1"/>
</dbReference>
<dbReference type="InterPro" id="IPR018165">
    <property type="entry name" value="Ala-tRNA-synth_IIc_core"/>
</dbReference>
<dbReference type="GO" id="GO:0005524">
    <property type="term" value="F:ATP binding"/>
    <property type="evidence" value="ECO:0007669"/>
    <property type="project" value="UniProtKB-UniRule"/>
</dbReference>
<dbReference type="SMART" id="SM00863">
    <property type="entry name" value="tRNA_SAD"/>
    <property type="match status" value="1"/>
</dbReference>
<dbReference type="RefSeq" id="WP_139012716.1">
    <property type="nucleotide sequence ID" value="NZ_VBSN01000038.1"/>
</dbReference>
<dbReference type="SUPFAM" id="SSF50447">
    <property type="entry name" value="Translation proteins"/>
    <property type="match status" value="1"/>
</dbReference>
<keyword evidence="3 11" id="KW-0436">Ligase</keyword>
<evidence type="ECO:0000256" key="6">
    <source>
        <dbReference type="ARBA" id="ARBA00022833"/>
    </source>
</evidence>
<evidence type="ECO:0000313" key="15">
    <source>
        <dbReference type="Proteomes" id="UP000323994"/>
    </source>
</evidence>
<keyword evidence="7 11" id="KW-0067">ATP-binding</keyword>
<keyword evidence="11" id="KW-0963">Cytoplasm</keyword>
<dbReference type="OrthoDB" id="9803884at2"/>
<dbReference type="EC" id="6.1.1.7" evidence="11"/>
<evidence type="ECO:0000256" key="4">
    <source>
        <dbReference type="ARBA" id="ARBA00022723"/>
    </source>
</evidence>
<dbReference type="Proteomes" id="UP000323994">
    <property type="component" value="Unassembled WGS sequence"/>
</dbReference>
<dbReference type="SUPFAM" id="SSF55681">
    <property type="entry name" value="Class II aaRS and biotin synthetases"/>
    <property type="match status" value="1"/>
</dbReference>
<keyword evidence="2 11" id="KW-0820">tRNA-binding</keyword>
<comment type="similarity">
    <text evidence="1 11">Belongs to the class-II aminoacyl-tRNA synthetase family.</text>
</comment>
<name>A0A5M8QT77_9BACT</name>
<gene>
    <name evidence="11 14" type="primary">alaS</name>
    <name evidence="14" type="ORF">FEM33_14520</name>
</gene>
<dbReference type="GO" id="GO:0004813">
    <property type="term" value="F:alanine-tRNA ligase activity"/>
    <property type="evidence" value="ECO:0007669"/>
    <property type="project" value="UniProtKB-UniRule"/>
</dbReference>
<evidence type="ECO:0000256" key="5">
    <source>
        <dbReference type="ARBA" id="ARBA00022741"/>
    </source>
</evidence>
<dbReference type="InterPro" id="IPR018162">
    <property type="entry name" value="Ala-tRNA-ligase_IIc_anticod-bd"/>
</dbReference>
<dbReference type="InterPro" id="IPR023033">
    <property type="entry name" value="Ala_tRNA_ligase_euk/bac"/>
</dbReference>
<evidence type="ECO:0000256" key="10">
    <source>
        <dbReference type="ARBA" id="ARBA00023146"/>
    </source>
</evidence>
<feature type="binding site" evidence="11">
    <location>
        <position position="680"/>
    </location>
    <ligand>
        <name>Zn(2+)</name>
        <dbReference type="ChEBI" id="CHEBI:29105"/>
    </ligand>
</feature>
<dbReference type="Gene3D" id="3.30.54.20">
    <property type="match status" value="1"/>
</dbReference>
<keyword evidence="6 11" id="KW-0862">Zinc</keyword>
<sequence>MTSHQIRQAFLDFFRSKEHLIVPSAPLVAKNDPTLMFNNSGMAQFKDFFLGNGTPPSRRIADTQKCLRVSGKHNDLEDVGFDTYHHTMFEMLGNWSFGDYFKKEAITWAWELLTEIYKLPKDRLYVSVFEGNSADGVPFDQEAWDLWKPIVGEDRIILGNKKDNFWEMGDTGPCGPCSEIHVDLRPEAEVAEISGKSLVNNDHPQVVEIWNLVFMQFERKADGSLIPLPSTHVDTGMGFERLCMAVQNKTSNYDTDVFQNTIQVLETLSGKKYGAGTEPFADIAMRVISDHIRAVAFAITDGQLPSNVKAGYVIRRILRRAVRYGYSYLGFKEPFFYKLVAVLADQFKDVFTELKAQEEFVTRVILEEEKSFLRTLESGLKRLDNITSSLKQKEVNVIAGEEVFELSDTFGFPVDLTALIAREKGFEIDETGFQDALAEQKKRSRQDAAKEATDWIELREADKVEFLGYDFEETHSHIIKYRKVKTKTGEEYHIVLDRTPFYAEMGGQIGDTGVLVLNPTSSSNEGKTIRIVDTKKENDLFVHISRDKNLDEALQQAGIIVARIDTERRNKIKANHSATHLMLSSMREILGSHIGQKGSYLNDEVLRFDFSHFSKVTDQELQKIEDRVNEKIREDIALEERRNVPIQQALDLGATATFGEKYGEFVRLIIFDPKFSFELCGGTHVPSTGKIGVFKFISEGSVSAGVRRVEAVTGEKALELMRQQEETLNKIKDLLKGPTDLVKAVESLLDERNNLQKRIAALELEKIQTLKTGLLARLEKHKTFSLLVEKVDVPNAESLKQLSYELRDQVENLIAVFGTEIAGKPQLSVFIAESIVQETGLNAGKIVKDLAKEIRGGGGGQPFFATAGGSDASGLERALEKAKDLF</sequence>
<evidence type="ECO:0000313" key="14">
    <source>
        <dbReference type="EMBL" id="KAA6439467.1"/>
    </source>
</evidence>
<dbReference type="SUPFAM" id="SSF101353">
    <property type="entry name" value="Putative anticodon-binding domain of alanyl-tRNA synthetase (AlaRS)"/>
    <property type="match status" value="1"/>
</dbReference>
<dbReference type="Gene3D" id="3.10.310.40">
    <property type="match status" value="1"/>
</dbReference>
<dbReference type="Pfam" id="PF07973">
    <property type="entry name" value="tRNA_SAD"/>
    <property type="match status" value="1"/>
</dbReference>
<protein>
    <recommendedName>
        <fullName evidence="11">Alanine--tRNA ligase</fullName>
        <ecNumber evidence="11">6.1.1.7</ecNumber>
    </recommendedName>
    <alternativeName>
        <fullName evidence="11">Alanyl-tRNA synthetase</fullName>
        <shortName evidence="11">AlaRS</shortName>
    </alternativeName>
</protein>
<dbReference type="PANTHER" id="PTHR11777">
    <property type="entry name" value="ALANYL-TRNA SYNTHETASE"/>
    <property type="match status" value="1"/>
</dbReference>
<dbReference type="FunFam" id="3.30.930.10:FF:000011">
    <property type="entry name" value="Alanine--tRNA ligase, cytoplasmic"/>
    <property type="match status" value="1"/>
</dbReference>
<dbReference type="InterPro" id="IPR012947">
    <property type="entry name" value="tRNA_SAD"/>
</dbReference>
<dbReference type="Pfam" id="PF01411">
    <property type="entry name" value="tRNA-synt_2c"/>
    <property type="match status" value="1"/>
</dbReference>
<dbReference type="GO" id="GO:0002161">
    <property type="term" value="F:aminoacyl-tRNA deacylase activity"/>
    <property type="evidence" value="ECO:0007669"/>
    <property type="project" value="TreeGrafter"/>
</dbReference>
<evidence type="ECO:0000256" key="3">
    <source>
        <dbReference type="ARBA" id="ARBA00022598"/>
    </source>
</evidence>
<dbReference type="InterPro" id="IPR003156">
    <property type="entry name" value="DHHA1_dom"/>
</dbReference>
<comment type="subcellular location">
    <subcellularLocation>
        <location evidence="11">Cytoplasm</location>
    </subcellularLocation>
</comment>
<comment type="caution">
    <text evidence="14">The sequence shown here is derived from an EMBL/GenBank/DDBJ whole genome shotgun (WGS) entry which is preliminary data.</text>
</comment>
<evidence type="ECO:0000256" key="9">
    <source>
        <dbReference type="ARBA" id="ARBA00022917"/>
    </source>
</evidence>
<dbReference type="Gene3D" id="3.30.980.10">
    <property type="entry name" value="Threonyl-trna Synthetase, Chain A, domain 2"/>
    <property type="match status" value="1"/>
</dbReference>
<comment type="cofactor">
    <cofactor evidence="11">
        <name>Zn(2+)</name>
        <dbReference type="ChEBI" id="CHEBI:29105"/>
    </cofactor>
    <text evidence="11">Binds 1 zinc ion per subunit.</text>
</comment>
<feature type="coiled-coil region" evidence="12">
    <location>
        <begin position="745"/>
        <end position="772"/>
    </location>
</feature>
<dbReference type="NCBIfam" id="TIGR00344">
    <property type="entry name" value="alaS"/>
    <property type="match status" value="1"/>
</dbReference>
<evidence type="ECO:0000256" key="2">
    <source>
        <dbReference type="ARBA" id="ARBA00022555"/>
    </source>
</evidence>
<comment type="function">
    <text evidence="11">Catalyzes the attachment of alanine to tRNA(Ala) in a two-step reaction: alanine is first activated by ATP to form Ala-AMP and then transferred to the acceptor end of tRNA(Ala). Also edits incorrectly charged Ser-tRNA(Ala) and Gly-tRNA(Ala) via its editing domain.</text>
</comment>
<feature type="binding site" evidence="11">
    <location>
        <position position="576"/>
    </location>
    <ligand>
        <name>Zn(2+)</name>
        <dbReference type="ChEBI" id="CHEBI:29105"/>
    </ligand>
</feature>
<dbReference type="InterPro" id="IPR050058">
    <property type="entry name" value="Ala-tRNA_ligase"/>
</dbReference>
<evidence type="ECO:0000256" key="1">
    <source>
        <dbReference type="ARBA" id="ARBA00008226"/>
    </source>
</evidence>
<evidence type="ECO:0000256" key="7">
    <source>
        <dbReference type="ARBA" id="ARBA00022840"/>
    </source>
</evidence>
<dbReference type="InterPro" id="IPR009000">
    <property type="entry name" value="Transl_B-barrel_sf"/>
</dbReference>
<dbReference type="GO" id="GO:0006419">
    <property type="term" value="P:alanyl-tRNA aminoacylation"/>
    <property type="evidence" value="ECO:0007669"/>
    <property type="project" value="UniProtKB-UniRule"/>
</dbReference>
<keyword evidence="12" id="KW-0175">Coiled coil</keyword>
<dbReference type="InterPro" id="IPR045864">
    <property type="entry name" value="aa-tRNA-synth_II/BPL/LPL"/>
</dbReference>
<dbReference type="GO" id="GO:0005737">
    <property type="term" value="C:cytoplasm"/>
    <property type="evidence" value="ECO:0007669"/>
    <property type="project" value="UniProtKB-SubCell"/>
</dbReference>
<feature type="binding site" evidence="11">
    <location>
        <position position="684"/>
    </location>
    <ligand>
        <name>Zn(2+)</name>
        <dbReference type="ChEBI" id="CHEBI:29105"/>
    </ligand>
</feature>
<proteinExistence type="inferred from homology"/>
<keyword evidence="9 11" id="KW-0648">Protein biosynthesis</keyword>
<dbReference type="HAMAP" id="MF_00036_B">
    <property type="entry name" value="Ala_tRNA_synth_B"/>
    <property type="match status" value="1"/>
</dbReference>
<organism evidence="14 15">
    <name type="scientific">Dyadobacter flavalbus</name>
    <dbReference type="NCBI Taxonomy" id="2579942"/>
    <lineage>
        <taxon>Bacteria</taxon>
        <taxon>Pseudomonadati</taxon>
        <taxon>Bacteroidota</taxon>
        <taxon>Cytophagia</taxon>
        <taxon>Cytophagales</taxon>
        <taxon>Spirosomataceae</taxon>
        <taxon>Dyadobacter</taxon>
    </lineage>
</organism>
<dbReference type="GO" id="GO:0000049">
    <property type="term" value="F:tRNA binding"/>
    <property type="evidence" value="ECO:0007669"/>
    <property type="project" value="UniProtKB-KW"/>
</dbReference>
<keyword evidence="15" id="KW-1185">Reference proteome</keyword>
<dbReference type="InterPro" id="IPR018163">
    <property type="entry name" value="Thr/Ala-tRNA-synth_IIc_edit"/>
</dbReference>
<dbReference type="GO" id="GO:0008270">
    <property type="term" value="F:zinc ion binding"/>
    <property type="evidence" value="ECO:0007669"/>
    <property type="project" value="UniProtKB-UniRule"/>
</dbReference>